<proteinExistence type="predicted"/>
<evidence type="ECO:0000313" key="2">
    <source>
        <dbReference type="Proteomes" id="UP001314229"/>
    </source>
</evidence>
<feature type="non-terminal residue" evidence="1">
    <location>
        <position position="72"/>
    </location>
</feature>
<name>A0AAV1QLY4_SCOSC</name>
<reference evidence="1 2" key="1">
    <citation type="submission" date="2024-01" db="EMBL/GenBank/DDBJ databases">
        <authorList>
            <person name="Alioto T."/>
            <person name="Alioto T."/>
            <person name="Gomez Garrido J."/>
        </authorList>
    </citation>
    <scope>NUCLEOTIDE SEQUENCE [LARGE SCALE GENOMIC DNA]</scope>
</reference>
<accession>A0AAV1QLY4</accession>
<sequence>MASGQDCDEDAMHSYQTCSAILGALHACRVNGNGQTKFPAIIDSQIMDVLVKFRNQLIVSEIRALQTATTAN</sequence>
<gene>
    <name evidence="1" type="ORF">FSCOSCO3_A035158</name>
</gene>
<protein>
    <submittedName>
        <fullName evidence="1">Uncharacterized protein</fullName>
    </submittedName>
</protein>
<keyword evidence="2" id="KW-1185">Reference proteome</keyword>
<organism evidence="1 2">
    <name type="scientific">Scomber scombrus</name>
    <name type="common">Atlantic mackerel</name>
    <name type="synonym">Scomber vernalis</name>
    <dbReference type="NCBI Taxonomy" id="13677"/>
    <lineage>
        <taxon>Eukaryota</taxon>
        <taxon>Metazoa</taxon>
        <taxon>Chordata</taxon>
        <taxon>Craniata</taxon>
        <taxon>Vertebrata</taxon>
        <taxon>Euteleostomi</taxon>
        <taxon>Actinopterygii</taxon>
        <taxon>Neopterygii</taxon>
        <taxon>Teleostei</taxon>
        <taxon>Neoteleostei</taxon>
        <taxon>Acanthomorphata</taxon>
        <taxon>Pelagiaria</taxon>
        <taxon>Scombriformes</taxon>
        <taxon>Scombridae</taxon>
        <taxon>Scomber</taxon>
    </lineage>
</organism>
<dbReference type="AlphaFoldDB" id="A0AAV1QLY4"/>
<evidence type="ECO:0000313" key="1">
    <source>
        <dbReference type="EMBL" id="CAK6984400.1"/>
    </source>
</evidence>
<dbReference type="Proteomes" id="UP001314229">
    <property type="component" value="Unassembled WGS sequence"/>
</dbReference>
<comment type="caution">
    <text evidence="1">The sequence shown here is derived from an EMBL/GenBank/DDBJ whole genome shotgun (WGS) entry which is preliminary data.</text>
</comment>
<dbReference type="EMBL" id="CAWUFR010001809">
    <property type="protein sequence ID" value="CAK6984400.1"/>
    <property type="molecule type" value="Genomic_DNA"/>
</dbReference>